<evidence type="ECO:0000313" key="2">
    <source>
        <dbReference type="EMBL" id="ALI55850.1"/>
    </source>
</evidence>
<evidence type="ECO:0000256" key="1">
    <source>
        <dbReference type="SAM" id="SignalP"/>
    </source>
</evidence>
<dbReference type="KEGG" id="cmar:IMCC12053_1903"/>
<dbReference type="AlphaFoldDB" id="A0A0N9ZQB8"/>
<name>A0A0N9ZQB8_9RHOB</name>
<dbReference type="Gene3D" id="3.30.160.150">
    <property type="entry name" value="Lipoprotein like domain"/>
    <property type="match status" value="1"/>
</dbReference>
<dbReference type="EMBL" id="CP012023">
    <property type="protein sequence ID" value="ALI55850.1"/>
    <property type="molecule type" value="Genomic_DNA"/>
</dbReference>
<dbReference type="Proteomes" id="UP000064920">
    <property type="component" value="Chromosome"/>
</dbReference>
<proteinExistence type="predicted"/>
<dbReference type="PROSITE" id="PS51257">
    <property type="entry name" value="PROKAR_LIPOPROTEIN"/>
    <property type="match status" value="1"/>
</dbReference>
<gene>
    <name evidence="2" type="ORF">IMCC12053_1903</name>
</gene>
<evidence type="ECO:0008006" key="4">
    <source>
        <dbReference type="Google" id="ProtNLM"/>
    </source>
</evidence>
<accession>A0A0N9ZQB8</accession>
<evidence type="ECO:0000313" key="3">
    <source>
        <dbReference type="Proteomes" id="UP000064920"/>
    </source>
</evidence>
<dbReference type="InterPro" id="IPR006311">
    <property type="entry name" value="TAT_signal"/>
</dbReference>
<feature type="chain" id="PRO_5006042114" description="LPS-assembly lipoprotein" evidence="1">
    <location>
        <begin position="21"/>
        <end position="164"/>
    </location>
</feature>
<keyword evidence="3" id="KW-1185">Reference proteome</keyword>
<protein>
    <recommendedName>
        <fullName evidence="4">LPS-assembly lipoprotein</fullName>
    </recommendedName>
</protein>
<dbReference type="RefSeq" id="WP_062218412.1">
    <property type="nucleotide sequence ID" value="NZ_CP012023.1"/>
</dbReference>
<organism evidence="2 3">
    <name type="scientific">Celeribacter marinus</name>
    <dbReference type="NCBI Taxonomy" id="1397108"/>
    <lineage>
        <taxon>Bacteria</taxon>
        <taxon>Pseudomonadati</taxon>
        <taxon>Pseudomonadota</taxon>
        <taxon>Alphaproteobacteria</taxon>
        <taxon>Rhodobacterales</taxon>
        <taxon>Roseobacteraceae</taxon>
        <taxon>Celeribacter</taxon>
    </lineage>
</organism>
<dbReference type="STRING" id="1397108.IMCC12053_1903"/>
<sequence length="164" mass="17370">MSSFNRRTFLCSAAAISALAGCGFTPLYGPNGAANALRDAVELTTPVTREDYAFVRAVEGQLGAARSARFSLEYALQTDESTIGLTRTQEINRYHVAGTATYTLSDITSGDVMSSGKVTAFSAYSASESTFAARAATRDAYDRLMVQLADKTVAQILAVAGTQK</sequence>
<dbReference type="PATRIC" id="fig|1397108.4.peg.1944"/>
<keyword evidence="1" id="KW-0732">Signal</keyword>
<reference evidence="2 3" key="1">
    <citation type="submission" date="2015-05" db="EMBL/GenBank/DDBJ databases">
        <authorList>
            <person name="Wang D.B."/>
            <person name="Wang M."/>
        </authorList>
    </citation>
    <scope>NUCLEOTIDE SEQUENCE [LARGE SCALE GENOMIC DNA]</scope>
    <source>
        <strain evidence="2 3">IMCC 12053</strain>
    </source>
</reference>
<dbReference type="PROSITE" id="PS51318">
    <property type="entry name" value="TAT"/>
    <property type="match status" value="1"/>
</dbReference>
<feature type="signal peptide" evidence="1">
    <location>
        <begin position="1"/>
        <end position="20"/>
    </location>
</feature>